<dbReference type="AlphaFoldDB" id="A0A9P1IWD2"/>
<protein>
    <recommendedName>
        <fullName evidence="4">Protein MEMO1</fullName>
    </recommendedName>
</protein>
<evidence type="ECO:0008006" key="4">
    <source>
        <dbReference type="Google" id="ProtNLM"/>
    </source>
</evidence>
<comment type="caution">
    <text evidence="2">The sequence shown here is derived from an EMBL/GenBank/DDBJ whole genome shotgun (WGS) entry which is preliminary data.</text>
</comment>
<sequence length="297" mass="33621">MSDIIRSASHAGSWYNGNQRDLDRQLGKWLDSAGERVGQARALISPHAGYSYCGETAAYAFKQIVPDSVDRIFVLGPSHVVSLNGCALTTCTKYRTPLGDMNVDLAVNDELRQTRQFDQMERRDEEAEHSIEMQLPFLAKVMANRRFTIVPVLVGSLPGTRQQTYGNIFAHYMENPRNLFVISSDFCHWGDRFSFSPFDRSSGVPIFEQITNMDRAGMNAIETLNPTVFNDYLKKTQNTICGRNPILIMLQAAEHFRQINNHTHEFQFLNYSQSNKVRSPQDSSVSYAAGVLFVHPK</sequence>
<dbReference type="CDD" id="cd07361">
    <property type="entry name" value="MEMO_like"/>
    <property type="match status" value="1"/>
</dbReference>
<keyword evidence="3" id="KW-1185">Reference proteome</keyword>
<comment type="similarity">
    <text evidence="1">Belongs to the MEMO1 family.</text>
</comment>
<dbReference type="Proteomes" id="UP001152747">
    <property type="component" value="Unassembled WGS sequence"/>
</dbReference>
<dbReference type="NCBIfam" id="TIGR04336">
    <property type="entry name" value="AmmeMemoSam_B"/>
    <property type="match status" value="1"/>
</dbReference>
<dbReference type="PANTHER" id="PTHR11060">
    <property type="entry name" value="PROTEIN MEMO1"/>
    <property type="match status" value="1"/>
</dbReference>
<evidence type="ECO:0000313" key="3">
    <source>
        <dbReference type="Proteomes" id="UP001152747"/>
    </source>
</evidence>
<dbReference type="HAMAP" id="MF_00055">
    <property type="entry name" value="MEMO1"/>
    <property type="match status" value="1"/>
</dbReference>
<name>A0A9P1IWD2_9PELO</name>
<reference evidence="2" key="1">
    <citation type="submission" date="2022-11" db="EMBL/GenBank/DDBJ databases">
        <authorList>
            <person name="Kikuchi T."/>
        </authorList>
    </citation>
    <scope>NUCLEOTIDE SEQUENCE</scope>
    <source>
        <strain evidence="2">PS1010</strain>
    </source>
</reference>
<accession>A0A9P1IWD2</accession>
<dbReference type="InterPro" id="IPR002737">
    <property type="entry name" value="MEMO1_fam"/>
</dbReference>
<dbReference type="Gene3D" id="3.40.830.10">
    <property type="entry name" value="LigB-like"/>
    <property type="match status" value="1"/>
</dbReference>
<evidence type="ECO:0000313" key="2">
    <source>
        <dbReference type="EMBL" id="CAI5452316.1"/>
    </source>
</evidence>
<evidence type="ECO:0000256" key="1">
    <source>
        <dbReference type="ARBA" id="ARBA00006315"/>
    </source>
</evidence>
<dbReference type="PANTHER" id="PTHR11060:SF0">
    <property type="entry name" value="PROTEIN MEMO1"/>
    <property type="match status" value="1"/>
</dbReference>
<proteinExistence type="inferred from homology"/>
<dbReference type="OrthoDB" id="417112at2759"/>
<dbReference type="Pfam" id="PF01875">
    <property type="entry name" value="Memo"/>
    <property type="match status" value="1"/>
</dbReference>
<gene>
    <name evidence="2" type="ORF">CAMP_LOCUS14953</name>
</gene>
<dbReference type="EMBL" id="CANHGI010000005">
    <property type="protein sequence ID" value="CAI5452316.1"/>
    <property type="molecule type" value="Genomic_DNA"/>
</dbReference>
<organism evidence="2 3">
    <name type="scientific">Caenorhabditis angaria</name>
    <dbReference type="NCBI Taxonomy" id="860376"/>
    <lineage>
        <taxon>Eukaryota</taxon>
        <taxon>Metazoa</taxon>
        <taxon>Ecdysozoa</taxon>
        <taxon>Nematoda</taxon>
        <taxon>Chromadorea</taxon>
        <taxon>Rhabditida</taxon>
        <taxon>Rhabditina</taxon>
        <taxon>Rhabditomorpha</taxon>
        <taxon>Rhabditoidea</taxon>
        <taxon>Rhabditidae</taxon>
        <taxon>Peloderinae</taxon>
        <taxon>Caenorhabditis</taxon>
    </lineage>
</organism>